<dbReference type="Proteomes" id="UP000093186">
    <property type="component" value="Unassembled WGS sequence"/>
</dbReference>
<dbReference type="RefSeq" id="WP_068702253.1">
    <property type="nucleotide sequence ID" value="NZ_JAUOSW010000001.1"/>
</dbReference>
<accession>A0A1B9Y1G3</accession>
<evidence type="ECO:0000313" key="3">
    <source>
        <dbReference type="Proteomes" id="UP000093186"/>
    </source>
</evidence>
<dbReference type="EMBL" id="MAKX01000001">
    <property type="protein sequence ID" value="OCK43665.1"/>
    <property type="molecule type" value="Genomic_DNA"/>
</dbReference>
<reference evidence="2 3" key="1">
    <citation type="submission" date="2016-06" db="EMBL/GenBank/DDBJ databases">
        <title>Draft Genome Sequence of Tenacibaculum soleae UCD-KL19.</title>
        <authorList>
            <person name="Eisen J.A."/>
            <person name="Coil D.A."/>
            <person name="Lujan K.M."/>
        </authorList>
    </citation>
    <scope>NUCLEOTIDE SEQUENCE [LARGE SCALE GENOMIC DNA]</scope>
    <source>
        <strain evidence="2 3">UCD-KL19</strain>
    </source>
</reference>
<keyword evidence="1" id="KW-1133">Transmembrane helix</keyword>
<protein>
    <submittedName>
        <fullName evidence="2">Uncharacterized protein</fullName>
    </submittedName>
</protein>
<organism evidence="2 3">
    <name type="scientific">Tenacibaculum soleae</name>
    <dbReference type="NCBI Taxonomy" id="447689"/>
    <lineage>
        <taxon>Bacteria</taxon>
        <taxon>Pseudomonadati</taxon>
        <taxon>Bacteroidota</taxon>
        <taxon>Flavobacteriia</taxon>
        <taxon>Flavobacteriales</taxon>
        <taxon>Flavobacteriaceae</taxon>
        <taxon>Tenacibaculum</taxon>
    </lineage>
</organism>
<dbReference type="AlphaFoldDB" id="A0A1B9Y1G3"/>
<name>A0A1B9Y1G3_9FLAO</name>
<keyword evidence="1" id="KW-0812">Transmembrane</keyword>
<dbReference type="OrthoDB" id="1145018at2"/>
<feature type="transmembrane region" description="Helical" evidence="1">
    <location>
        <begin position="7"/>
        <end position="24"/>
    </location>
</feature>
<gene>
    <name evidence="2" type="ORF">BA195_02880</name>
</gene>
<sequence>MKTLIKILFAIFLCWMAIGAYLLNTNHSKAQIIMGLGVLFMAFILMPIFIYYRYRDNKYKKYIINDKKIKEWIDNSNE</sequence>
<keyword evidence="3" id="KW-1185">Reference proteome</keyword>
<evidence type="ECO:0000256" key="1">
    <source>
        <dbReference type="SAM" id="Phobius"/>
    </source>
</evidence>
<proteinExistence type="predicted"/>
<keyword evidence="1" id="KW-0472">Membrane</keyword>
<feature type="transmembrane region" description="Helical" evidence="1">
    <location>
        <begin position="30"/>
        <end position="52"/>
    </location>
</feature>
<evidence type="ECO:0000313" key="2">
    <source>
        <dbReference type="EMBL" id="OCK43665.1"/>
    </source>
</evidence>
<comment type="caution">
    <text evidence="2">The sequence shown here is derived from an EMBL/GenBank/DDBJ whole genome shotgun (WGS) entry which is preliminary data.</text>
</comment>